<evidence type="ECO:0000259" key="3">
    <source>
        <dbReference type="PROSITE" id="PS50222"/>
    </source>
</evidence>
<evidence type="ECO:0000256" key="2">
    <source>
        <dbReference type="ARBA" id="ARBA00022837"/>
    </source>
</evidence>
<dbReference type="Pfam" id="PF00036">
    <property type="entry name" value="EF-hand_1"/>
    <property type="match status" value="1"/>
</dbReference>
<dbReference type="Pfam" id="PF13499">
    <property type="entry name" value="EF-hand_7"/>
    <property type="match status" value="1"/>
</dbReference>
<dbReference type="InterPro" id="IPR011992">
    <property type="entry name" value="EF-hand-dom_pair"/>
</dbReference>
<accession>A0A6U4I863</accession>
<dbReference type="InterPro" id="IPR018247">
    <property type="entry name" value="EF_Hand_1_Ca_BS"/>
</dbReference>
<sequence length="146" mass="16371">MLTQEEIDKCREAFERFDKDGSGTIDAWELKETLKAMGQNPTDEEVFQMLSQVDDDGSGSIEFPEFLKVIEAQKEASAAQNDESDLIDAFVAMGGLTDKSGHVEAEKLRRTIKAFELTVDIDRLIEETDTDGSGEIDYDEFKGMFN</sequence>
<dbReference type="PROSITE" id="PS50222">
    <property type="entry name" value="EF_HAND_2"/>
    <property type="match status" value="3"/>
</dbReference>
<dbReference type="SMART" id="SM00054">
    <property type="entry name" value="EFh"/>
    <property type="match status" value="3"/>
</dbReference>
<dbReference type="InterPro" id="IPR050230">
    <property type="entry name" value="CALM/Myosin/TropC-like"/>
</dbReference>
<evidence type="ECO:0000313" key="5">
    <source>
        <dbReference type="EMBL" id="CAD8974763.1"/>
    </source>
</evidence>
<feature type="domain" description="EF-hand" evidence="3">
    <location>
        <begin position="116"/>
        <end position="146"/>
    </location>
</feature>
<dbReference type="EMBL" id="HBFX01042867">
    <property type="protein sequence ID" value="CAD8974763.1"/>
    <property type="molecule type" value="Transcribed_RNA"/>
</dbReference>
<name>A0A6U4I863_HEMAN</name>
<organism evidence="6">
    <name type="scientific">Hemiselmis andersenii</name>
    <name type="common">Cryptophyte alga</name>
    <dbReference type="NCBI Taxonomy" id="464988"/>
    <lineage>
        <taxon>Eukaryota</taxon>
        <taxon>Cryptophyceae</taxon>
        <taxon>Cryptomonadales</taxon>
        <taxon>Hemiselmidaceae</taxon>
        <taxon>Hemiselmis</taxon>
    </lineage>
</organism>
<dbReference type="GO" id="GO:0005509">
    <property type="term" value="F:calcium ion binding"/>
    <property type="evidence" value="ECO:0007669"/>
    <property type="project" value="InterPro"/>
</dbReference>
<proteinExistence type="predicted"/>
<keyword evidence="2" id="KW-0106">Calcium</keyword>
<protein>
    <recommendedName>
        <fullName evidence="3">EF-hand domain-containing protein</fullName>
    </recommendedName>
</protein>
<dbReference type="FunFam" id="1.10.238.10:FF:000527">
    <property type="entry name" value="Calmodulin-3"/>
    <property type="match status" value="1"/>
</dbReference>
<dbReference type="GO" id="GO:0016460">
    <property type="term" value="C:myosin II complex"/>
    <property type="evidence" value="ECO:0007669"/>
    <property type="project" value="TreeGrafter"/>
</dbReference>
<dbReference type="PANTHER" id="PTHR23048">
    <property type="entry name" value="MYOSIN LIGHT CHAIN 1, 3"/>
    <property type="match status" value="1"/>
</dbReference>
<reference evidence="6" key="1">
    <citation type="submission" date="2021-01" db="EMBL/GenBank/DDBJ databases">
        <authorList>
            <person name="Corre E."/>
            <person name="Pelletier E."/>
            <person name="Niang G."/>
            <person name="Scheremetjew M."/>
            <person name="Finn R."/>
            <person name="Kale V."/>
            <person name="Holt S."/>
            <person name="Cochrane G."/>
            <person name="Meng A."/>
            <person name="Brown T."/>
            <person name="Cohen L."/>
        </authorList>
    </citation>
    <scope>NUCLEOTIDE SEQUENCE</scope>
    <source>
        <strain evidence="4">CCMP441</strain>
        <strain evidence="6">CCMP644</strain>
    </source>
</reference>
<dbReference type="EMBL" id="HBFK01021802">
    <property type="protein sequence ID" value="CAD8747007.1"/>
    <property type="molecule type" value="Transcribed_RNA"/>
</dbReference>
<dbReference type="EMBL" id="HBFX01042868">
    <property type="protein sequence ID" value="CAD8974764.1"/>
    <property type="molecule type" value="Transcribed_RNA"/>
</dbReference>
<evidence type="ECO:0000313" key="4">
    <source>
        <dbReference type="EMBL" id="CAD8747007.1"/>
    </source>
</evidence>
<dbReference type="InterPro" id="IPR002048">
    <property type="entry name" value="EF_hand_dom"/>
</dbReference>
<keyword evidence="1" id="KW-0677">Repeat</keyword>
<evidence type="ECO:0000256" key="1">
    <source>
        <dbReference type="ARBA" id="ARBA00022737"/>
    </source>
</evidence>
<evidence type="ECO:0000313" key="6">
    <source>
        <dbReference type="EMBL" id="CAD8974764.1"/>
    </source>
</evidence>
<dbReference type="CDD" id="cd00051">
    <property type="entry name" value="EFh"/>
    <property type="match status" value="1"/>
</dbReference>
<gene>
    <name evidence="5" type="ORF">HAND00432_LOCUS25765</name>
    <name evidence="6" type="ORF">HAND00432_LOCUS25766</name>
    <name evidence="4" type="ORF">HAND1043_LOCUS13504</name>
</gene>
<dbReference type="AlphaFoldDB" id="A0A6U4I863"/>
<feature type="domain" description="EF-hand" evidence="3">
    <location>
        <begin position="5"/>
        <end position="40"/>
    </location>
</feature>
<dbReference type="PANTHER" id="PTHR23048:SF0">
    <property type="entry name" value="CALMODULIN LIKE 3"/>
    <property type="match status" value="1"/>
</dbReference>
<dbReference type="SUPFAM" id="SSF47473">
    <property type="entry name" value="EF-hand"/>
    <property type="match status" value="1"/>
</dbReference>
<dbReference type="Gene3D" id="1.10.238.10">
    <property type="entry name" value="EF-hand"/>
    <property type="match status" value="2"/>
</dbReference>
<feature type="domain" description="EF-hand" evidence="3">
    <location>
        <begin position="41"/>
        <end position="76"/>
    </location>
</feature>
<dbReference type="PROSITE" id="PS00018">
    <property type="entry name" value="EF_HAND_1"/>
    <property type="match status" value="3"/>
</dbReference>